<name>A0A6N2C7R4_SOLCI</name>
<evidence type="ECO:0008006" key="3">
    <source>
        <dbReference type="Google" id="ProtNLM"/>
    </source>
</evidence>
<gene>
    <name evidence="2" type="ORF">EJD97_025555</name>
</gene>
<dbReference type="AlphaFoldDB" id="A0A6N2C7R4"/>
<comment type="caution">
    <text evidence="2">The sequence shown here is derived from an EMBL/GenBank/DDBJ whole genome shotgun (WGS) entry which is preliminary data.</text>
</comment>
<proteinExistence type="predicted"/>
<keyword evidence="1" id="KW-0479">Metal-binding</keyword>
<accession>A0A6N2C7R4</accession>
<dbReference type="GO" id="GO:0046872">
    <property type="term" value="F:metal ion binding"/>
    <property type="evidence" value="ECO:0007669"/>
    <property type="project" value="UniProtKB-KW"/>
</dbReference>
<dbReference type="PANTHER" id="PTHR45868">
    <property type="entry name" value="HEAVY METAL-ASSOCIATED ISOPRENYLATED PLANT PROTEIN 33-RELATED"/>
    <property type="match status" value="1"/>
</dbReference>
<protein>
    <recommendedName>
        <fullName evidence="3">HMA domain-containing protein</fullName>
    </recommendedName>
</protein>
<dbReference type="Gene3D" id="3.30.70.100">
    <property type="match status" value="2"/>
</dbReference>
<sequence length="328" mass="37033">MKPLKFIIRFLSDCFASDSFPRSNESNLAFMVCVIKIKVRSSGWQKAVNRVLRSTNGVRQFKFSEGGKVTVSGIVDPTLLMKNLAKSGKSAELEWIQYGQCSSNLFLPPKPPINGFQNQGPFRNFHHPRFALHHHGGHYGLPPPPPPPYPPYPMAAPPPTCILWVNNRTSGWQKTVSKVFRNVYGITNFRMNGDGMIEVSGNVDPKLLLKRLSKAGKKAELCWFQFGECSTNLFVNQSNYGRQLGYNGGQLGYYGGQLDGRFLHYGDISNPQLNRRSKKKFQFLDYDSKYECTVAAEARERRRRRASTAAIADEGNNEMSYCVKAYLI</sequence>
<evidence type="ECO:0000313" key="2">
    <source>
        <dbReference type="EMBL" id="TMX00962.1"/>
    </source>
</evidence>
<dbReference type="PANTHER" id="PTHR45868:SF92">
    <property type="entry name" value="HMA DOMAIN-CONTAINING PROTEIN"/>
    <property type="match status" value="1"/>
</dbReference>
<organism evidence="2">
    <name type="scientific">Solanum chilense</name>
    <name type="common">Tomato</name>
    <name type="synonym">Lycopersicon chilense</name>
    <dbReference type="NCBI Taxonomy" id="4083"/>
    <lineage>
        <taxon>Eukaryota</taxon>
        <taxon>Viridiplantae</taxon>
        <taxon>Streptophyta</taxon>
        <taxon>Embryophyta</taxon>
        <taxon>Tracheophyta</taxon>
        <taxon>Spermatophyta</taxon>
        <taxon>Magnoliopsida</taxon>
        <taxon>eudicotyledons</taxon>
        <taxon>Gunneridae</taxon>
        <taxon>Pentapetalae</taxon>
        <taxon>asterids</taxon>
        <taxon>lamiids</taxon>
        <taxon>Solanales</taxon>
        <taxon>Solanaceae</taxon>
        <taxon>Solanoideae</taxon>
        <taxon>Solaneae</taxon>
        <taxon>Solanum</taxon>
        <taxon>Solanum subgen. Lycopersicon</taxon>
    </lineage>
</organism>
<evidence type="ECO:0000256" key="1">
    <source>
        <dbReference type="ARBA" id="ARBA00022723"/>
    </source>
</evidence>
<reference evidence="2" key="1">
    <citation type="submission" date="2019-05" db="EMBL/GenBank/DDBJ databases">
        <title>The de novo reference genome and transcriptome assemblies of the wild tomato species Solanum chilense.</title>
        <authorList>
            <person name="Stam R."/>
            <person name="Nosenko T."/>
            <person name="Hoerger A.C."/>
            <person name="Stephan W."/>
            <person name="Seidel M.A."/>
            <person name="Kuhn J.M.M."/>
            <person name="Haberer G."/>
            <person name="Tellier A."/>
        </authorList>
    </citation>
    <scope>NUCLEOTIDE SEQUENCE</scope>
    <source>
        <tissue evidence="2">Mature leaves</tissue>
    </source>
</reference>
<dbReference type="EMBL" id="RXGB01000969">
    <property type="protein sequence ID" value="TMX00962.1"/>
    <property type="molecule type" value="Genomic_DNA"/>
</dbReference>